<name>S3DRJ9_GLAL2</name>
<dbReference type="Pfam" id="PF18130">
    <property type="entry name" value="ATPgrasp_N"/>
    <property type="match status" value="1"/>
</dbReference>
<evidence type="ECO:0000256" key="2">
    <source>
        <dbReference type="ARBA" id="ARBA00022741"/>
    </source>
</evidence>
<protein>
    <submittedName>
        <fullName evidence="6">Glutathione synthetase ATP-binding protein</fullName>
    </submittedName>
</protein>
<dbReference type="HOGENOM" id="CLU_017280_0_0_1"/>
<dbReference type="GO" id="GO:0016874">
    <property type="term" value="F:ligase activity"/>
    <property type="evidence" value="ECO:0007669"/>
    <property type="project" value="UniProtKB-KW"/>
</dbReference>
<dbReference type="OrthoDB" id="434648at2759"/>
<gene>
    <name evidence="6" type="ORF">GLAREA_10320</name>
</gene>
<dbReference type="Pfam" id="PF13535">
    <property type="entry name" value="ATP-grasp_4"/>
    <property type="match status" value="1"/>
</dbReference>
<dbReference type="InterPro" id="IPR011761">
    <property type="entry name" value="ATP-grasp"/>
</dbReference>
<dbReference type="SUPFAM" id="SSF56059">
    <property type="entry name" value="Glutathione synthetase ATP-binding domain-like"/>
    <property type="match status" value="1"/>
</dbReference>
<accession>S3DRJ9</accession>
<evidence type="ECO:0000256" key="4">
    <source>
        <dbReference type="PROSITE-ProRule" id="PRU00409"/>
    </source>
</evidence>
<sequence>MDTWQSCIVKVPQDERQVHCRWRVKAAELAQQVTSVSQFNILDLIFTTRFENGQSSELRVENLQNENASESHSKEALPKSAKSFILSHVEPWLKHPETSELAIKLLIPAEKGHVVRSNILQQRMSGCERVGDIQAFCSPFDEQKEAAHTNLSSVTPETFQMLLRCASGGLVVQANKELSATEALSFVDSQLVIRMSIPWLSSSPPPEQMIVAIGSHRVQSMETFYDAAHSLGIKMLLVASKDDKVYSHCRDDIVTVDMTLDDGLVSRIVEALRSQHGSLSGVVAYRDHLLVTAAKVAEELGLPTSPPSAVETCVNKHAMRLKTMANCSQMLYAEDLNHLKQLVTSLPQPLEFPLVVKPSEGQGSVGVSKVTNTQQLYDAVTGIENYAQKSGVKSGVIVETYIDGPEIDANFVMLDGEVLFSEVVDNFPCTADDEEDQQTDSFLERDMVYPSGLSDPEISFIKSSIQHLLVEDLGFQTGVFHVEGRVCGSSMEYKTQDGITDLHSKQLSQAKSPSVFILEVNARCPGVAGVPPTAWTYGVDLAALWLLTAVRDTQRLRALSRSFLNGAELWCDLVPITVTRGGTLESDDIMEELRQRRPDLMATVFTTTIFYRCGDVVPEPSVTNLSGIIAEFVCFSRKSRADLLGIVKQIREEVRIRWR</sequence>
<evidence type="ECO:0000259" key="5">
    <source>
        <dbReference type="PROSITE" id="PS50975"/>
    </source>
</evidence>
<dbReference type="EMBL" id="KE145356">
    <property type="protein sequence ID" value="EPE34626.1"/>
    <property type="molecule type" value="Genomic_DNA"/>
</dbReference>
<evidence type="ECO:0000256" key="3">
    <source>
        <dbReference type="ARBA" id="ARBA00022840"/>
    </source>
</evidence>
<dbReference type="GeneID" id="19469367"/>
<reference evidence="6 7" key="1">
    <citation type="journal article" date="2013" name="BMC Genomics">
        <title>Genomics-driven discovery of the pneumocandin biosynthetic gene cluster in the fungus Glarea lozoyensis.</title>
        <authorList>
            <person name="Chen L."/>
            <person name="Yue Q."/>
            <person name="Zhang X."/>
            <person name="Xiang M."/>
            <person name="Wang C."/>
            <person name="Li S."/>
            <person name="Che Y."/>
            <person name="Ortiz-Lopez F.J."/>
            <person name="Bills G.F."/>
            <person name="Liu X."/>
            <person name="An Z."/>
        </authorList>
    </citation>
    <scope>NUCLEOTIDE SEQUENCE [LARGE SCALE GENOMIC DNA]</scope>
    <source>
        <strain evidence="7">ATCC 20868 / MF5171</strain>
    </source>
</reference>
<keyword evidence="3 4" id="KW-0067">ATP-binding</keyword>
<dbReference type="RefSeq" id="XP_008078561.1">
    <property type="nucleotide sequence ID" value="XM_008080370.1"/>
</dbReference>
<evidence type="ECO:0000313" key="6">
    <source>
        <dbReference type="EMBL" id="EPE34626.1"/>
    </source>
</evidence>
<evidence type="ECO:0000313" key="7">
    <source>
        <dbReference type="Proteomes" id="UP000016922"/>
    </source>
</evidence>
<proteinExistence type="predicted"/>
<dbReference type="PANTHER" id="PTHR43585:SF2">
    <property type="entry name" value="ATP-GRASP ENZYME FSQD"/>
    <property type="match status" value="1"/>
</dbReference>
<dbReference type="eggNOG" id="ENOG502QRI6">
    <property type="taxonomic scope" value="Eukaryota"/>
</dbReference>
<keyword evidence="2 4" id="KW-0547">Nucleotide-binding</keyword>
<dbReference type="Gene3D" id="3.30.470.20">
    <property type="entry name" value="ATP-grasp fold, B domain"/>
    <property type="match status" value="1"/>
</dbReference>
<dbReference type="Proteomes" id="UP000016922">
    <property type="component" value="Unassembled WGS sequence"/>
</dbReference>
<keyword evidence="7" id="KW-1185">Reference proteome</keyword>
<dbReference type="KEGG" id="glz:GLAREA_10320"/>
<dbReference type="InterPro" id="IPR041472">
    <property type="entry name" value="BL00235/CARNS1_N"/>
</dbReference>
<dbReference type="Gene3D" id="3.40.50.20">
    <property type="match status" value="1"/>
</dbReference>
<keyword evidence="1" id="KW-0436">Ligase</keyword>
<dbReference type="OMA" id="WGEINDD"/>
<dbReference type="GO" id="GO:0046872">
    <property type="term" value="F:metal ion binding"/>
    <property type="evidence" value="ECO:0007669"/>
    <property type="project" value="InterPro"/>
</dbReference>
<dbReference type="GO" id="GO:0005524">
    <property type="term" value="F:ATP binding"/>
    <property type="evidence" value="ECO:0007669"/>
    <property type="project" value="UniProtKB-UniRule"/>
</dbReference>
<dbReference type="PANTHER" id="PTHR43585">
    <property type="entry name" value="FUMIPYRROLE BIOSYNTHESIS PROTEIN C"/>
    <property type="match status" value="1"/>
</dbReference>
<feature type="domain" description="ATP-grasp" evidence="5">
    <location>
        <begin position="294"/>
        <end position="550"/>
    </location>
</feature>
<dbReference type="STRING" id="1116229.S3DRJ9"/>
<evidence type="ECO:0000256" key="1">
    <source>
        <dbReference type="ARBA" id="ARBA00022598"/>
    </source>
</evidence>
<dbReference type="AlphaFoldDB" id="S3DRJ9"/>
<organism evidence="6 7">
    <name type="scientific">Glarea lozoyensis (strain ATCC 20868 / MF5171)</name>
    <dbReference type="NCBI Taxonomy" id="1116229"/>
    <lineage>
        <taxon>Eukaryota</taxon>
        <taxon>Fungi</taxon>
        <taxon>Dikarya</taxon>
        <taxon>Ascomycota</taxon>
        <taxon>Pezizomycotina</taxon>
        <taxon>Leotiomycetes</taxon>
        <taxon>Helotiales</taxon>
        <taxon>Helotiaceae</taxon>
        <taxon>Glarea</taxon>
    </lineage>
</organism>
<dbReference type="InterPro" id="IPR052032">
    <property type="entry name" value="ATP-dep_AA_Ligase"/>
</dbReference>
<dbReference type="PROSITE" id="PS50975">
    <property type="entry name" value="ATP_GRASP"/>
    <property type="match status" value="1"/>
</dbReference>